<evidence type="ECO:0000313" key="1">
    <source>
        <dbReference type="EMBL" id="RIA99458.1"/>
    </source>
</evidence>
<name>A0A397TNB5_9GLOM</name>
<keyword evidence="2" id="KW-1185">Reference proteome</keyword>
<protein>
    <submittedName>
        <fullName evidence="1">Uncharacterized protein</fullName>
    </submittedName>
</protein>
<sequence>MDLDISDVEEFQFELVNPEFEQLFLVVKDMTKKLLKIKNTQVYHIPDVIKVKLKGKDRDNEIQVEILESSSINPIYKENEFILSIELEERKLELLEHQSSSKAQKGSGIGSTKSATKNELGFNFIFQ</sequence>
<accession>A0A397TNB5</accession>
<comment type="caution">
    <text evidence="1">The sequence shown here is derived from an EMBL/GenBank/DDBJ whole genome shotgun (WGS) entry which is preliminary data.</text>
</comment>
<gene>
    <name evidence="1" type="ORF">C1645_811493</name>
</gene>
<reference evidence="1 2" key="1">
    <citation type="submission" date="2018-06" db="EMBL/GenBank/DDBJ databases">
        <title>Comparative genomics reveals the genomic features of Rhizophagus irregularis, R. cerebriforme, R. diaphanum and Gigaspora rosea, and their symbiotic lifestyle signature.</title>
        <authorList>
            <person name="Morin E."/>
            <person name="San Clemente H."/>
            <person name="Chen E.C.H."/>
            <person name="De La Providencia I."/>
            <person name="Hainaut M."/>
            <person name="Kuo A."/>
            <person name="Kohler A."/>
            <person name="Murat C."/>
            <person name="Tang N."/>
            <person name="Roy S."/>
            <person name="Loubradou J."/>
            <person name="Henrissat B."/>
            <person name="Grigoriev I.V."/>
            <person name="Corradi N."/>
            <person name="Roux C."/>
            <person name="Martin F.M."/>
        </authorList>
    </citation>
    <scope>NUCLEOTIDE SEQUENCE [LARGE SCALE GENOMIC DNA]</scope>
    <source>
        <strain evidence="1 2">DAOM 227022</strain>
    </source>
</reference>
<organism evidence="1 2">
    <name type="scientific">Glomus cerebriforme</name>
    <dbReference type="NCBI Taxonomy" id="658196"/>
    <lineage>
        <taxon>Eukaryota</taxon>
        <taxon>Fungi</taxon>
        <taxon>Fungi incertae sedis</taxon>
        <taxon>Mucoromycota</taxon>
        <taxon>Glomeromycotina</taxon>
        <taxon>Glomeromycetes</taxon>
        <taxon>Glomerales</taxon>
        <taxon>Glomeraceae</taxon>
        <taxon>Glomus</taxon>
    </lineage>
</organism>
<dbReference type="AlphaFoldDB" id="A0A397TNB5"/>
<proteinExistence type="predicted"/>
<dbReference type="Proteomes" id="UP000265703">
    <property type="component" value="Unassembled WGS sequence"/>
</dbReference>
<dbReference type="EMBL" id="QKYT01000004">
    <property type="protein sequence ID" value="RIA99458.1"/>
    <property type="molecule type" value="Genomic_DNA"/>
</dbReference>
<evidence type="ECO:0000313" key="2">
    <source>
        <dbReference type="Proteomes" id="UP000265703"/>
    </source>
</evidence>